<evidence type="ECO:0000313" key="1">
    <source>
        <dbReference type="EMBL" id="NWF43780.1"/>
    </source>
</evidence>
<dbReference type="Proteomes" id="UP000545507">
    <property type="component" value="Unassembled WGS sequence"/>
</dbReference>
<evidence type="ECO:0000313" key="2">
    <source>
        <dbReference type="Proteomes" id="UP000545507"/>
    </source>
</evidence>
<dbReference type="EMBL" id="VYGV01000001">
    <property type="protein sequence ID" value="NWF43780.1"/>
    <property type="molecule type" value="Genomic_DNA"/>
</dbReference>
<dbReference type="AlphaFoldDB" id="A0A7Y8GRZ3"/>
<accession>A0A7Y8GRZ3</accession>
<reference evidence="1 2" key="1">
    <citation type="submission" date="2019-09" db="EMBL/GenBank/DDBJ databases">
        <title>Hydrogenophaga aromatica sp. nov., isolated from a para-xylene-degrading enrichment culture.</title>
        <authorList>
            <person name="Tancsics A."/>
            <person name="Banerjee S."/>
        </authorList>
    </citation>
    <scope>NUCLEOTIDE SEQUENCE [LARGE SCALE GENOMIC DNA]</scope>
    <source>
        <strain evidence="1 2">D2P1</strain>
    </source>
</reference>
<dbReference type="Pfam" id="PF09998">
    <property type="entry name" value="DUF2239"/>
    <property type="match status" value="1"/>
</dbReference>
<sequence>MNTVTIATCTAFLGHRRVANGSYAEVDQALRALDLSAGGLLVFDDASGALVDHPWPAGYAPAQPAGGPPDEFEAATVAPGVGRPRLGVVAREVTLLPRHWAWLAQQRGGASAALRRLVEEARRSQGDQDAQRLAKERVYRFMSAIGGGLPGFEEASRALFAQDAGAFAHRTAHWPVDVRDHLAWLARDAFAATPLAVTSAT</sequence>
<comment type="caution">
    <text evidence="1">The sequence shown here is derived from an EMBL/GenBank/DDBJ whole genome shotgun (WGS) entry which is preliminary data.</text>
</comment>
<keyword evidence="2" id="KW-1185">Reference proteome</keyword>
<name>A0A7Y8GRZ3_9BURK</name>
<protein>
    <submittedName>
        <fullName evidence="1">DUF2239 family protein</fullName>
    </submittedName>
</protein>
<gene>
    <name evidence="1" type="ORF">F3K02_00675</name>
</gene>
<organism evidence="1 2">
    <name type="scientific">Hydrogenophaga aromaticivorans</name>
    <dbReference type="NCBI Taxonomy" id="2610898"/>
    <lineage>
        <taxon>Bacteria</taxon>
        <taxon>Pseudomonadati</taxon>
        <taxon>Pseudomonadota</taxon>
        <taxon>Betaproteobacteria</taxon>
        <taxon>Burkholderiales</taxon>
        <taxon>Comamonadaceae</taxon>
        <taxon>Hydrogenophaga</taxon>
    </lineage>
</organism>
<dbReference type="RefSeq" id="WP_177132249.1">
    <property type="nucleotide sequence ID" value="NZ_VYGV01000001.1"/>
</dbReference>
<dbReference type="InterPro" id="IPR018715">
    <property type="entry name" value="DUF2239"/>
</dbReference>
<proteinExistence type="predicted"/>